<accession>A0ABQ9LQD3</accession>
<feature type="compositionally biased region" description="Low complexity" evidence="1">
    <location>
        <begin position="12"/>
        <end position="49"/>
    </location>
</feature>
<name>A0ABQ9LQD3_HEVBR</name>
<evidence type="ECO:0000256" key="1">
    <source>
        <dbReference type="SAM" id="MobiDB-lite"/>
    </source>
</evidence>
<dbReference type="InterPro" id="IPR052079">
    <property type="entry name" value="E3_ligase/Copine_domain"/>
</dbReference>
<proteinExistence type="predicted"/>
<sequence>MRGKRSKDQSSGRRNSSYDESSSSSWNQYGYPSPYPYPSQQNPYYTPQQHQPSTSSYSREAERPQSQRRMDKKYSWIADDCTTLDQVIAALAQSGLGSSNLIVGIDFTKSNEWTGARSFNRRSLHHIGSEQNPYEQAISIIGRTLSAFDEDNLIPCFGFGDESTNDQEVFSFHQDERFCNGFEEVLARYREIVPQLGLAGVASIYSISPC</sequence>
<dbReference type="EMBL" id="JARPOI010000010">
    <property type="protein sequence ID" value="KAJ9169445.1"/>
    <property type="molecule type" value="Genomic_DNA"/>
</dbReference>
<organism evidence="3 4">
    <name type="scientific">Hevea brasiliensis</name>
    <name type="common">Para rubber tree</name>
    <name type="synonym">Siphonia brasiliensis</name>
    <dbReference type="NCBI Taxonomy" id="3981"/>
    <lineage>
        <taxon>Eukaryota</taxon>
        <taxon>Viridiplantae</taxon>
        <taxon>Streptophyta</taxon>
        <taxon>Embryophyta</taxon>
        <taxon>Tracheophyta</taxon>
        <taxon>Spermatophyta</taxon>
        <taxon>Magnoliopsida</taxon>
        <taxon>eudicotyledons</taxon>
        <taxon>Gunneridae</taxon>
        <taxon>Pentapetalae</taxon>
        <taxon>rosids</taxon>
        <taxon>fabids</taxon>
        <taxon>Malpighiales</taxon>
        <taxon>Euphorbiaceae</taxon>
        <taxon>Crotonoideae</taxon>
        <taxon>Micrandreae</taxon>
        <taxon>Hevea</taxon>
    </lineage>
</organism>
<dbReference type="InterPro" id="IPR010734">
    <property type="entry name" value="Copine_C"/>
</dbReference>
<dbReference type="Pfam" id="PF07002">
    <property type="entry name" value="Copine"/>
    <property type="match status" value="1"/>
</dbReference>
<evidence type="ECO:0000259" key="2">
    <source>
        <dbReference type="Pfam" id="PF07002"/>
    </source>
</evidence>
<evidence type="ECO:0000313" key="3">
    <source>
        <dbReference type="EMBL" id="KAJ9169445.1"/>
    </source>
</evidence>
<dbReference type="PANTHER" id="PTHR45751:SF30">
    <property type="entry name" value="E3 UBIQUITIN-PROTEIN LIGASE RGLG5"/>
    <property type="match status" value="1"/>
</dbReference>
<evidence type="ECO:0000313" key="4">
    <source>
        <dbReference type="Proteomes" id="UP001174677"/>
    </source>
</evidence>
<reference evidence="3 4" key="1">
    <citation type="journal article" date="2023" name="Plant Biotechnol. J.">
        <title>Chromosome-level wild Hevea brasiliensis genome provides new tools for genomic-assisted breeding and valuable loci to elevate rubber yield.</title>
        <authorList>
            <person name="Cheng H."/>
            <person name="Song X."/>
            <person name="Hu Y."/>
            <person name="Wu T."/>
            <person name="Yang Q."/>
            <person name="An Z."/>
            <person name="Feng S."/>
            <person name="Deng Z."/>
            <person name="Wu W."/>
            <person name="Zeng X."/>
            <person name="Tu M."/>
            <person name="Wang X."/>
            <person name="Huang H."/>
        </authorList>
    </citation>
    <scope>NUCLEOTIDE SEQUENCE [LARGE SCALE GENOMIC DNA]</scope>
    <source>
        <strain evidence="3">MT/VB/25A 57/8</strain>
    </source>
</reference>
<protein>
    <recommendedName>
        <fullName evidence="2">Copine C-terminal domain-containing protein</fullName>
    </recommendedName>
</protein>
<gene>
    <name evidence="3" type="ORF">P3X46_017642</name>
</gene>
<dbReference type="PANTHER" id="PTHR45751">
    <property type="entry name" value="COPINE FAMILY PROTEIN 1"/>
    <property type="match status" value="1"/>
</dbReference>
<dbReference type="Proteomes" id="UP001174677">
    <property type="component" value="Chromosome 10"/>
</dbReference>
<feature type="region of interest" description="Disordered" evidence="1">
    <location>
        <begin position="1"/>
        <end position="71"/>
    </location>
</feature>
<feature type="compositionally biased region" description="Basic and acidic residues" evidence="1">
    <location>
        <begin position="1"/>
        <end position="11"/>
    </location>
</feature>
<keyword evidence="4" id="KW-1185">Reference proteome</keyword>
<feature type="domain" description="Copine C-terminal" evidence="2">
    <location>
        <begin position="123"/>
        <end position="203"/>
    </location>
</feature>
<comment type="caution">
    <text evidence="3">The sequence shown here is derived from an EMBL/GenBank/DDBJ whole genome shotgun (WGS) entry which is preliminary data.</text>
</comment>
<feature type="compositionally biased region" description="Basic and acidic residues" evidence="1">
    <location>
        <begin position="59"/>
        <end position="71"/>
    </location>
</feature>